<keyword evidence="1" id="KW-0001">2Fe-2S</keyword>
<feature type="domain" description="Rieske" evidence="6">
    <location>
        <begin position="4"/>
        <end position="98"/>
    </location>
</feature>
<comment type="caution">
    <text evidence="7">The sequence shown here is derived from an EMBL/GenBank/DDBJ whole genome shotgun (WGS) entry which is preliminary data.</text>
</comment>
<name>A0ABX1NVU3_9RHOO</name>
<sequence length="159" mass="16215">MQFVDVCALESIAPGSSRAVRAGDRDVALFNVDGTVHALENACRHAGAALSGGKLCGRVVACPAHGWKYDVTTGALVVAPTLSVARYPVRVVDGRVLVETGGEAGVSRSTASRPPNGLAVQSQPSEAQVSRSTASRPPNGLAVQSQPTSAAARGSSDEH</sequence>
<gene>
    <name evidence="7" type="ORF">GPA24_11365</name>
</gene>
<protein>
    <submittedName>
        <fullName evidence="7">Rieske 2Fe-2S domain-containing protein</fullName>
    </submittedName>
</protein>
<evidence type="ECO:0000256" key="4">
    <source>
        <dbReference type="ARBA" id="ARBA00023014"/>
    </source>
</evidence>
<dbReference type="PROSITE" id="PS51296">
    <property type="entry name" value="RIESKE"/>
    <property type="match status" value="1"/>
</dbReference>
<dbReference type="SUPFAM" id="SSF50022">
    <property type="entry name" value="ISP domain"/>
    <property type="match status" value="1"/>
</dbReference>
<dbReference type="PANTHER" id="PTHR21496:SF23">
    <property type="entry name" value="3-PHENYLPROPIONATE_CINNAMIC ACID DIOXYGENASE FERREDOXIN SUBUNIT"/>
    <property type="match status" value="1"/>
</dbReference>
<dbReference type="Proteomes" id="UP000633943">
    <property type="component" value="Unassembled WGS sequence"/>
</dbReference>
<evidence type="ECO:0000313" key="8">
    <source>
        <dbReference type="Proteomes" id="UP000633943"/>
    </source>
</evidence>
<keyword evidence="8" id="KW-1185">Reference proteome</keyword>
<dbReference type="InterPro" id="IPR036922">
    <property type="entry name" value="Rieske_2Fe-2S_sf"/>
</dbReference>
<proteinExistence type="predicted"/>
<evidence type="ECO:0000256" key="1">
    <source>
        <dbReference type="ARBA" id="ARBA00022714"/>
    </source>
</evidence>
<evidence type="ECO:0000313" key="7">
    <source>
        <dbReference type="EMBL" id="NMG16131.1"/>
    </source>
</evidence>
<feature type="region of interest" description="Disordered" evidence="5">
    <location>
        <begin position="102"/>
        <end position="159"/>
    </location>
</feature>
<reference evidence="7 8" key="1">
    <citation type="submission" date="2019-12" db="EMBL/GenBank/DDBJ databases">
        <title>Comparative genomics gives insights into the taxonomy of the Azoarcus-Aromatoleum group and reveals separate origins of nif in the plant-associated Azoarcus and non-plant-associated Aromatoleum sub-groups.</title>
        <authorList>
            <person name="Lafos M."/>
            <person name="Maluk M."/>
            <person name="Batista M."/>
            <person name="Junghare M."/>
            <person name="Carmona M."/>
            <person name="Faoro H."/>
            <person name="Cruz L.M."/>
            <person name="Battistoni F."/>
            <person name="De Souza E."/>
            <person name="Pedrosa F."/>
            <person name="Chen W.-M."/>
            <person name="Poole P.S."/>
            <person name="Dixon R.A."/>
            <person name="James E.K."/>
        </authorList>
    </citation>
    <scope>NUCLEOTIDE SEQUENCE [LARGE SCALE GENOMIC DNA]</scope>
    <source>
        <strain evidence="7 8">PbN1</strain>
    </source>
</reference>
<accession>A0ABX1NVU3</accession>
<evidence type="ECO:0000259" key="6">
    <source>
        <dbReference type="PROSITE" id="PS51296"/>
    </source>
</evidence>
<evidence type="ECO:0000256" key="3">
    <source>
        <dbReference type="ARBA" id="ARBA00023004"/>
    </source>
</evidence>
<organism evidence="7 8">
    <name type="scientific">Aromatoleum bremense</name>
    <dbReference type="NCBI Taxonomy" id="76115"/>
    <lineage>
        <taxon>Bacteria</taxon>
        <taxon>Pseudomonadati</taxon>
        <taxon>Pseudomonadota</taxon>
        <taxon>Betaproteobacteria</taxon>
        <taxon>Rhodocyclales</taxon>
        <taxon>Rhodocyclaceae</taxon>
        <taxon>Aromatoleum</taxon>
    </lineage>
</organism>
<keyword evidence="4" id="KW-0411">Iron-sulfur</keyword>
<keyword evidence="3" id="KW-0408">Iron</keyword>
<dbReference type="Pfam" id="PF00355">
    <property type="entry name" value="Rieske"/>
    <property type="match status" value="1"/>
</dbReference>
<dbReference type="InterPro" id="IPR017941">
    <property type="entry name" value="Rieske_2Fe-2S"/>
</dbReference>
<dbReference type="Gene3D" id="2.102.10.10">
    <property type="entry name" value="Rieske [2Fe-2S] iron-sulphur domain"/>
    <property type="match status" value="1"/>
</dbReference>
<dbReference type="PANTHER" id="PTHR21496">
    <property type="entry name" value="FERREDOXIN-RELATED"/>
    <property type="match status" value="1"/>
</dbReference>
<dbReference type="EMBL" id="WTVP01000028">
    <property type="protein sequence ID" value="NMG16131.1"/>
    <property type="molecule type" value="Genomic_DNA"/>
</dbReference>
<feature type="compositionally biased region" description="Polar residues" evidence="5">
    <location>
        <begin position="107"/>
        <end position="149"/>
    </location>
</feature>
<evidence type="ECO:0000256" key="2">
    <source>
        <dbReference type="ARBA" id="ARBA00022723"/>
    </source>
</evidence>
<keyword evidence="2" id="KW-0479">Metal-binding</keyword>
<dbReference type="RefSeq" id="WP_169202724.1">
    <property type="nucleotide sequence ID" value="NZ_CP059467.1"/>
</dbReference>
<evidence type="ECO:0000256" key="5">
    <source>
        <dbReference type="SAM" id="MobiDB-lite"/>
    </source>
</evidence>